<evidence type="ECO:0000259" key="1">
    <source>
        <dbReference type="Pfam" id="PF03099"/>
    </source>
</evidence>
<reference evidence="2 3" key="1">
    <citation type="submission" date="2018-10" db="EMBL/GenBank/DDBJ databases">
        <title>Draft genome sequence of the microsporidian Tubulinosema ratisbonensis.</title>
        <authorList>
            <person name="Polonais V."/>
            <person name="Peyretaillade E."/>
            <person name="Niehus S."/>
            <person name="Wawrzyniak I."/>
            <person name="Franchet A."/>
            <person name="Gaspin C."/>
            <person name="Reichstadt M."/>
            <person name="Belser C."/>
            <person name="Labadie K."/>
            <person name="Delbac F."/>
            <person name="Ferrandon D."/>
        </authorList>
    </citation>
    <scope>NUCLEOTIDE SEQUENCE [LARGE SCALE GENOMIC DNA]</scope>
    <source>
        <strain evidence="2 3">Franzen</strain>
    </source>
</reference>
<dbReference type="InterPro" id="IPR045864">
    <property type="entry name" value="aa-tRNA-synth_II/BPL/LPL"/>
</dbReference>
<dbReference type="VEuPathDB" id="MicrosporidiaDB:TUBRATIS_19360"/>
<dbReference type="InterPro" id="IPR004143">
    <property type="entry name" value="BPL_LPL_catalytic"/>
</dbReference>
<dbReference type="PANTHER" id="PTHR12835">
    <property type="entry name" value="BIOTIN PROTEIN LIGASE"/>
    <property type="match status" value="1"/>
</dbReference>
<comment type="caution">
    <text evidence="2">The sequence shown here is derived from an EMBL/GenBank/DDBJ whole genome shotgun (WGS) entry which is preliminary data.</text>
</comment>
<gene>
    <name evidence="2" type="ORF">TUBRATIS_19360</name>
</gene>
<proteinExistence type="predicted"/>
<dbReference type="Proteomes" id="UP000282876">
    <property type="component" value="Unassembled WGS sequence"/>
</dbReference>
<accession>A0A437AKJ9</accession>
<sequence>MKIINFYKLNSTQTKVKELLDTKAYKEKTFITTKRQTNGYGRSKSNWYTGKGTLCFSYAHKLNQSYLQILTNLKETFNFFKIDVQLKWPNDILLNGVKIAGVIVEKYLGYNIIGIGINLFIDSKINYKSVEELTGIKIDKFYFLFVYAKHFLEMKNELIMHKFVLFENKVHKICFLEDNLVLTDEGGKNVYISNEFYSYDCFYNEIIKKK</sequence>
<evidence type="ECO:0000313" key="2">
    <source>
        <dbReference type="EMBL" id="RVD91607.1"/>
    </source>
</evidence>
<dbReference type="PANTHER" id="PTHR12835:SF5">
    <property type="entry name" value="BIOTIN--PROTEIN LIGASE"/>
    <property type="match status" value="1"/>
</dbReference>
<keyword evidence="3" id="KW-1185">Reference proteome</keyword>
<evidence type="ECO:0000313" key="3">
    <source>
        <dbReference type="Proteomes" id="UP000282876"/>
    </source>
</evidence>
<protein>
    <submittedName>
        <fullName evidence="2">Biotin-acetyl-carboxylase ligase</fullName>
    </submittedName>
</protein>
<dbReference type="OrthoDB" id="2190368at2759"/>
<name>A0A437AKJ9_9MICR</name>
<dbReference type="SUPFAM" id="SSF55681">
    <property type="entry name" value="Class II aaRS and biotin synthetases"/>
    <property type="match status" value="1"/>
</dbReference>
<dbReference type="GO" id="GO:0005737">
    <property type="term" value="C:cytoplasm"/>
    <property type="evidence" value="ECO:0007669"/>
    <property type="project" value="TreeGrafter"/>
</dbReference>
<keyword evidence="2" id="KW-0436">Ligase</keyword>
<feature type="domain" description="BPL/LPL catalytic" evidence="1">
    <location>
        <begin position="8"/>
        <end position="118"/>
    </location>
</feature>
<dbReference type="AlphaFoldDB" id="A0A437AKJ9"/>
<dbReference type="Gene3D" id="3.30.930.10">
    <property type="entry name" value="Bira Bifunctional Protein, Domain 2"/>
    <property type="match status" value="1"/>
</dbReference>
<dbReference type="Pfam" id="PF03099">
    <property type="entry name" value="BPL_LplA_LipB"/>
    <property type="match status" value="1"/>
</dbReference>
<dbReference type="EMBL" id="RCSS01000465">
    <property type="protein sequence ID" value="RVD91607.1"/>
    <property type="molecule type" value="Genomic_DNA"/>
</dbReference>
<dbReference type="GO" id="GO:0004077">
    <property type="term" value="F:biotin--[biotin carboxyl-carrier protein] ligase activity"/>
    <property type="evidence" value="ECO:0007669"/>
    <property type="project" value="TreeGrafter"/>
</dbReference>
<dbReference type="STRING" id="291195.A0A437AKJ9"/>
<organism evidence="2 3">
    <name type="scientific">Tubulinosema ratisbonensis</name>
    <dbReference type="NCBI Taxonomy" id="291195"/>
    <lineage>
        <taxon>Eukaryota</taxon>
        <taxon>Fungi</taxon>
        <taxon>Fungi incertae sedis</taxon>
        <taxon>Microsporidia</taxon>
        <taxon>Tubulinosematoidea</taxon>
        <taxon>Tubulinosematidae</taxon>
        <taxon>Tubulinosema</taxon>
    </lineage>
</organism>